<dbReference type="Gene3D" id="3.30.420.10">
    <property type="entry name" value="Ribonuclease H-like superfamily/Ribonuclease H"/>
    <property type="match status" value="1"/>
</dbReference>
<name>A0A6C0DR65_9ZZZZ</name>
<evidence type="ECO:0000313" key="1">
    <source>
        <dbReference type="EMBL" id="QHT19137.1"/>
    </source>
</evidence>
<protein>
    <submittedName>
        <fullName evidence="1">Uncharacterized protein</fullName>
    </submittedName>
</protein>
<reference evidence="1" key="1">
    <citation type="journal article" date="2020" name="Nature">
        <title>Giant virus diversity and host interactions through global metagenomics.</title>
        <authorList>
            <person name="Schulz F."/>
            <person name="Roux S."/>
            <person name="Paez-Espino D."/>
            <person name="Jungbluth S."/>
            <person name="Walsh D.A."/>
            <person name="Denef V.J."/>
            <person name="McMahon K.D."/>
            <person name="Konstantinidis K.T."/>
            <person name="Eloe-Fadrosh E.A."/>
            <person name="Kyrpides N.C."/>
            <person name="Woyke T."/>
        </authorList>
    </citation>
    <scope>NUCLEOTIDE SEQUENCE</scope>
    <source>
        <strain evidence="1">GVMAG-M-3300023174-49</strain>
    </source>
</reference>
<sequence>MTDKKRVLSFDVGIKNMAYCMFDIYDTQPISIHNWGIINLMDTSANTVVECLCNYMIPAKTKKGMPKICNRKAKFSKESMYFCEKHAKIKSEYLIPTKECSPTSINKLRVDKIHELYNKYSIPLPTTKQNRPELIENANAWFSNKCLQIIKPAEKKRADEFDLINIGRSLKLKLKDMQGIDDVTHVIIENQISPIANRMKTIQGMLAQYFIMQNDNIIIEFISSANKLSQLVKTYQPLQNTLIPLLHSDANEGGAAGSQEITMERENQNLPKTKKTPNYKKNKTDGIATCSHIIDRYDQFHKWKYMLKNKKSDDLADCFLQGIWYVRKMKFIE</sequence>
<proteinExistence type="predicted"/>
<dbReference type="InterPro" id="IPR012337">
    <property type="entry name" value="RNaseH-like_sf"/>
</dbReference>
<organism evidence="1">
    <name type="scientific">viral metagenome</name>
    <dbReference type="NCBI Taxonomy" id="1070528"/>
    <lineage>
        <taxon>unclassified sequences</taxon>
        <taxon>metagenomes</taxon>
        <taxon>organismal metagenomes</taxon>
    </lineage>
</organism>
<dbReference type="SUPFAM" id="SSF53098">
    <property type="entry name" value="Ribonuclease H-like"/>
    <property type="match status" value="2"/>
</dbReference>
<dbReference type="InterPro" id="IPR036397">
    <property type="entry name" value="RNaseH_sf"/>
</dbReference>
<dbReference type="GO" id="GO:0003676">
    <property type="term" value="F:nucleic acid binding"/>
    <property type="evidence" value="ECO:0007669"/>
    <property type="project" value="InterPro"/>
</dbReference>
<dbReference type="EMBL" id="MN739662">
    <property type="protein sequence ID" value="QHT19137.1"/>
    <property type="molecule type" value="Genomic_DNA"/>
</dbReference>
<accession>A0A6C0DR65</accession>
<dbReference type="AlphaFoldDB" id="A0A6C0DR65"/>